<dbReference type="HOGENOM" id="CLU_1476601_0_0_1"/>
<keyword evidence="3" id="KW-1185">Reference proteome</keyword>
<dbReference type="InParanoid" id="E9FW66"/>
<feature type="transmembrane region" description="Helical" evidence="1">
    <location>
        <begin position="50"/>
        <end position="76"/>
    </location>
</feature>
<organism evidence="2 3">
    <name type="scientific">Daphnia pulex</name>
    <name type="common">Water flea</name>
    <dbReference type="NCBI Taxonomy" id="6669"/>
    <lineage>
        <taxon>Eukaryota</taxon>
        <taxon>Metazoa</taxon>
        <taxon>Ecdysozoa</taxon>
        <taxon>Arthropoda</taxon>
        <taxon>Crustacea</taxon>
        <taxon>Branchiopoda</taxon>
        <taxon>Diplostraca</taxon>
        <taxon>Cladocera</taxon>
        <taxon>Anomopoda</taxon>
        <taxon>Daphniidae</taxon>
        <taxon>Daphnia</taxon>
    </lineage>
</organism>
<reference evidence="2 3" key="1">
    <citation type="journal article" date="2011" name="Science">
        <title>The ecoresponsive genome of Daphnia pulex.</title>
        <authorList>
            <person name="Colbourne J.K."/>
            <person name="Pfrender M.E."/>
            <person name="Gilbert D."/>
            <person name="Thomas W.K."/>
            <person name="Tucker A."/>
            <person name="Oakley T.H."/>
            <person name="Tokishita S."/>
            <person name="Aerts A."/>
            <person name="Arnold G.J."/>
            <person name="Basu M.K."/>
            <person name="Bauer D.J."/>
            <person name="Caceres C.E."/>
            <person name="Carmel L."/>
            <person name="Casola C."/>
            <person name="Choi J.H."/>
            <person name="Detter J.C."/>
            <person name="Dong Q."/>
            <person name="Dusheyko S."/>
            <person name="Eads B.D."/>
            <person name="Frohlich T."/>
            <person name="Geiler-Samerotte K.A."/>
            <person name="Gerlach D."/>
            <person name="Hatcher P."/>
            <person name="Jogdeo S."/>
            <person name="Krijgsveld J."/>
            <person name="Kriventseva E.V."/>
            <person name="Kultz D."/>
            <person name="Laforsch C."/>
            <person name="Lindquist E."/>
            <person name="Lopez J."/>
            <person name="Manak J.R."/>
            <person name="Muller J."/>
            <person name="Pangilinan J."/>
            <person name="Patwardhan R.P."/>
            <person name="Pitluck S."/>
            <person name="Pritham E.J."/>
            <person name="Rechtsteiner A."/>
            <person name="Rho M."/>
            <person name="Rogozin I.B."/>
            <person name="Sakarya O."/>
            <person name="Salamov A."/>
            <person name="Schaack S."/>
            <person name="Shapiro H."/>
            <person name="Shiga Y."/>
            <person name="Skalitzky C."/>
            <person name="Smith Z."/>
            <person name="Souvorov A."/>
            <person name="Sung W."/>
            <person name="Tang Z."/>
            <person name="Tsuchiya D."/>
            <person name="Tu H."/>
            <person name="Vos H."/>
            <person name="Wang M."/>
            <person name="Wolf Y.I."/>
            <person name="Yamagata H."/>
            <person name="Yamada T."/>
            <person name="Ye Y."/>
            <person name="Shaw J.R."/>
            <person name="Andrews J."/>
            <person name="Crease T.J."/>
            <person name="Tang H."/>
            <person name="Lucas S.M."/>
            <person name="Robertson H.M."/>
            <person name="Bork P."/>
            <person name="Koonin E.V."/>
            <person name="Zdobnov E.M."/>
            <person name="Grigoriev I.V."/>
            <person name="Lynch M."/>
            <person name="Boore J.L."/>
        </authorList>
    </citation>
    <scope>NUCLEOTIDE SEQUENCE [LARGE SCALE GENOMIC DNA]</scope>
</reference>
<accession>E9FW66</accession>
<evidence type="ECO:0000256" key="1">
    <source>
        <dbReference type="SAM" id="Phobius"/>
    </source>
</evidence>
<dbReference type="EMBL" id="GL732525">
    <property type="protein sequence ID" value="EFX88980.1"/>
    <property type="molecule type" value="Genomic_DNA"/>
</dbReference>
<evidence type="ECO:0000313" key="2">
    <source>
        <dbReference type="EMBL" id="EFX88980.1"/>
    </source>
</evidence>
<proteinExistence type="predicted"/>
<sequence>MLGFNVIHIVSYYVNAMLPNKRGLPMGGGVDRFSFSSQRRVPQFCRMPGLSYLLVGCWMTGVCGLISWISFCGGLCDRVMMVRSSRFYNVEIFEVAMWCALQLALSRRIFSALLTDFTVQVVFGHQQPAGLQYCHLPRGMLLQIFWRPRILRTGLILYNCKRYSLPVAGEKQAVTAVIQVLDI</sequence>
<dbReference type="Proteomes" id="UP000000305">
    <property type="component" value="Unassembled WGS sequence"/>
</dbReference>
<name>E9FW66_DAPPU</name>
<keyword evidence="1" id="KW-1133">Transmembrane helix</keyword>
<dbReference type="KEGG" id="dpx:DAPPUDRAFT_95584"/>
<evidence type="ECO:0000313" key="3">
    <source>
        <dbReference type="Proteomes" id="UP000000305"/>
    </source>
</evidence>
<keyword evidence="1" id="KW-0472">Membrane</keyword>
<protein>
    <submittedName>
        <fullName evidence="2">Uncharacterized protein</fullName>
    </submittedName>
</protein>
<dbReference type="AlphaFoldDB" id="E9FW66"/>
<gene>
    <name evidence="2" type="ORF">DAPPUDRAFT_95584</name>
</gene>
<keyword evidence="1" id="KW-0812">Transmembrane</keyword>